<name>A0ABV5ZA12_9GAMM</name>
<dbReference type="PROSITE" id="PS51186">
    <property type="entry name" value="GNAT"/>
    <property type="match status" value="1"/>
</dbReference>
<dbReference type="InterPro" id="IPR000182">
    <property type="entry name" value="GNAT_dom"/>
</dbReference>
<protein>
    <submittedName>
        <fullName evidence="2">GNAT family N-acetyltransferase</fullName>
        <ecNumber evidence="2">2.3.1.-</ecNumber>
    </submittedName>
</protein>
<keyword evidence="3" id="KW-1185">Reference proteome</keyword>
<reference evidence="2 3" key="1">
    <citation type="submission" date="2024-09" db="EMBL/GenBank/DDBJ databases">
        <authorList>
            <person name="Sun Q."/>
            <person name="Mori K."/>
        </authorList>
    </citation>
    <scope>NUCLEOTIDE SEQUENCE [LARGE SCALE GENOMIC DNA]</scope>
    <source>
        <strain evidence="2 3">ATCC 51285</strain>
    </source>
</reference>
<keyword evidence="2" id="KW-0808">Transferase</keyword>
<sequence>MFALRPFHPSDLPALYRICLQTGATGQDASHLYRDAELLGHYYAGPYACLEPELCWVLTHAGEPCGYILGCADSQTFAQQSEQHWFQQLRQRYPLEPQRAEADQALVRLIHQGYQLPPLQGELLAAYPAHLHIDLLPIAQGQGQGRSMIDTLLNALRKRQVPGIHLGVSNANSGALAFYQRLGFAPLYQGEDWQLLGKSL</sequence>
<keyword evidence="2" id="KW-0012">Acyltransferase</keyword>
<feature type="domain" description="N-acetyltransferase" evidence="1">
    <location>
        <begin position="2"/>
        <end position="200"/>
    </location>
</feature>
<evidence type="ECO:0000313" key="3">
    <source>
        <dbReference type="Proteomes" id="UP001589628"/>
    </source>
</evidence>
<evidence type="ECO:0000259" key="1">
    <source>
        <dbReference type="PROSITE" id="PS51186"/>
    </source>
</evidence>
<dbReference type="Pfam" id="PF00583">
    <property type="entry name" value="Acetyltransf_1"/>
    <property type="match status" value="1"/>
</dbReference>
<organism evidence="2 3">
    <name type="scientific">Balneatrix alpica</name>
    <dbReference type="NCBI Taxonomy" id="75684"/>
    <lineage>
        <taxon>Bacteria</taxon>
        <taxon>Pseudomonadati</taxon>
        <taxon>Pseudomonadota</taxon>
        <taxon>Gammaproteobacteria</taxon>
        <taxon>Oceanospirillales</taxon>
        <taxon>Balneatrichaceae</taxon>
        <taxon>Balneatrix</taxon>
    </lineage>
</organism>
<proteinExistence type="predicted"/>
<dbReference type="Gene3D" id="3.40.630.30">
    <property type="match status" value="1"/>
</dbReference>
<dbReference type="InterPro" id="IPR051822">
    <property type="entry name" value="Glycosyl_Hydrolase_84"/>
</dbReference>
<dbReference type="Proteomes" id="UP001589628">
    <property type="component" value="Unassembled WGS sequence"/>
</dbReference>
<dbReference type="PANTHER" id="PTHR13170">
    <property type="entry name" value="O-GLCNACASE"/>
    <property type="match status" value="1"/>
</dbReference>
<evidence type="ECO:0000313" key="2">
    <source>
        <dbReference type="EMBL" id="MFB9886107.1"/>
    </source>
</evidence>
<dbReference type="EC" id="2.3.1.-" evidence="2"/>
<dbReference type="InterPro" id="IPR016181">
    <property type="entry name" value="Acyl_CoA_acyltransferase"/>
</dbReference>
<gene>
    <name evidence="2" type="ORF">ACFFLH_06770</name>
</gene>
<accession>A0ABV5ZA12</accession>
<dbReference type="PANTHER" id="PTHR13170:SF16">
    <property type="entry name" value="PROTEIN O-GLCNACASE"/>
    <property type="match status" value="1"/>
</dbReference>
<comment type="caution">
    <text evidence="2">The sequence shown here is derived from an EMBL/GenBank/DDBJ whole genome shotgun (WGS) entry which is preliminary data.</text>
</comment>
<dbReference type="SUPFAM" id="SSF55729">
    <property type="entry name" value="Acyl-CoA N-acyltransferases (Nat)"/>
    <property type="match status" value="1"/>
</dbReference>
<dbReference type="EMBL" id="JBHLZN010000002">
    <property type="protein sequence ID" value="MFB9886107.1"/>
    <property type="molecule type" value="Genomic_DNA"/>
</dbReference>
<dbReference type="GO" id="GO:0016746">
    <property type="term" value="F:acyltransferase activity"/>
    <property type="evidence" value="ECO:0007669"/>
    <property type="project" value="UniProtKB-KW"/>
</dbReference>
<dbReference type="RefSeq" id="WP_051527426.1">
    <property type="nucleotide sequence ID" value="NZ_JBHLZN010000002.1"/>
</dbReference>